<keyword evidence="1" id="KW-0732">Signal</keyword>
<dbReference type="Proteomes" id="UP000007587">
    <property type="component" value="Chromosome"/>
</dbReference>
<reference evidence="4" key="2">
    <citation type="submission" date="2012-03" db="EMBL/GenBank/DDBJ databases">
        <title>Genome sequence of the fruiting myxobacterium Corallococcus coralloides DSM 2259.</title>
        <authorList>
            <person name="Huntley S."/>
            <person name="Zhang Y."/>
            <person name="Treuner-Lange A."/>
            <person name="Sensen C.W."/>
            <person name="Sogaard-Andersen L."/>
        </authorList>
    </citation>
    <scope>NUCLEOTIDE SEQUENCE [LARGE SCALE GENOMIC DNA]</scope>
    <source>
        <strain evidence="4">ATCC 25202 / DSM 2259 / NBRC 100086 / M2</strain>
    </source>
</reference>
<evidence type="ECO:0000256" key="1">
    <source>
        <dbReference type="SAM" id="SignalP"/>
    </source>
</evidence>
<dbReference type="RefSeq" id="WP_014396680.1">
    <property type="nucleotide sequence ID" value="NC_017030.1"/>
</dbReference>
<dbReference type="EMBL" id="CP003389">
    <property type="protein sequence ID" value="AFE05484.1"/>
    <property type="molecule type" value="Genomic_DNA"/>
</dbReference>
<dbReference type="GO" id="GO:0008237">
    <property type="term" value="F:metallopeptidase activity"/>
    <property type="evidence" value="ECO:0007669"/>
    <property type="project" value="InterPro"/>
</dbReference>
<name>H8MSI5_CORCM</name>
<dbReference type="InterPro" id="IPR024079">
    <property type="entry name" value="MetalloPept_cat_dom_sf"/>
</dbReference>
<feature type="signal peptide" evidence="1">
    <location>
        <begin position="1"/>
        <end position="29"/>
    </location>
</feature>
<reference evidence="3 4" key="1">
    <citation type="journal article" date="2012" name="J. Bacteriol.">
        <title>Complete Genome Sequence of the Fruiting Myxobacterium Corallococcus coralloides DSM 2259.</title>
        <authorList>
            <person name="Huntley S."/>
            <person name="Zhang Y."/>
            <person name="Treuner-Lange A."/>
            <person name="Kneip S."/>
            <person name="Sensen C.W."/>
            <person name="Sogaard-Andersen L."/>
        </authorList>
    </citation>
    <scope>NUCLEOTIDE SEQUENCE [LARGE SCALE GENOMIC DNA]</scope>
    <source>
        <strain evidence="4">ATCC 25202 / DSM 2259 / NBRC 100086 / M2</strain>
    </source>
</reference>
<gene>
    <name evidence="3" type="ordered locus">COCOR_03868</name>
</gene>
<dbReference type="HOGENOM" id="CLU_372069_0_0_7"/>
<dbReference type="KEGG" id="ccx:COCOR_03868"/>
<proteinExistence type="predicted"/>
<evidence type="ECO:0000259" key="2">
    <source>
        <dbReference type="Pfam" id="PF16313"/>
    </source>
</evidence>
<dbReference type="OrthoDB" id="9776599at2"/>
<dbReference type="InParanoid" id="H8MSI5"/>
<dbReference type="STRING" id="1144275.COCOR_03868"/>
<dbReference type="PROSITE" id="PS51257">
    <property type="entry name" value="PROKAR_LIPOPROTEIN"/>
    <property type="match status" value="1"/>
</dbReference>
<feature type="domain" description="EcxA zinc-binding" evidence="2">
    <location>
        <begin position="458"/>
        <end position="519"/>
    </location>
</feature>
<organism evidence="3 4">
    <name type="scientific">Corallococcus coralloides (strain ATCC 25202 / DSM 2259 / NBRC 100086 / M2)</name>
    <name type="common">Myxococcus coralloides</name>
    <dbReference type="NCBI Taxonomy" id="1144275"/>
    <lineage>
        <taxon>Bacteria</taxon>
        <taxon>Pseudomonadati</taxon>
        <taxon>Myxococcota</taxon>
        <taxon>Myxococcia</taxon>
        <taxon>Myxococcales</taxon>
        <taxon>Cystobacterineae</taxon>
        <taxon>Myxococcaceae</taxon>
        <taxon>Corallococcus</taxon>
    </lineage>
</organism>
<dbReference type="PANTHER" id="PTHR38478:SF1">
    <property type="entry name" value="ZINC DEPENDENT METALLOPROTEASE DOMAIN LIPOPROTEIN"/>
    <property type="match status" value="1"/>
</dbReference>
<sequence length="734" mass="79542">MFKQRWAPVRGLVAGVCLVSAFGTGCAPASSESPSRASSDAVVLDGPFVAIPRAVTAALGSTPPVTGRVEGESFYLAIRKRDLGERYFLSAWLTNQHPVSVFGTGFESLGTRVVSFRVQNGKLFMLDVDDTKVRSELFVPEVLLDAWPIVTGHPAFERLPHAKDYVLVDPSAGMDRVGGIDSLTGMYTDVFTQELAYAQRFRALPEGVAFEKLFSGHAVDSIAKLYAEWESTALPEAMRVSGTLSLSLRRYREGEGFVAKPVPSVDHYFVGASKLVPNTGGVTERLASRWNVHPGMAPIPWLVTDTILQLQQDPRFQGVDLVAAVKRGVEGWNQAFGFPALSARLAGPGEALGDPGKNFVVVDLEPTATYAVADWIGNPNTGEVQQASVYMGSGWFEAALRLHGPLGAARVAEPSSPATPRLRMTWSDLRPELPCAMVAPSLAETASMDVQTNARKLEDFLTNVVLHEVGHTLGLRHNFKGSFAFPSNSVMDYAYAPEQSARAVPGPYDVAAIRYLYGLASTLPSEPFCTDGDLYVDPDCAQRDTTAAPLELFHGAAYRQQLQLALTTGAALPTSAQLNGVLAYVRAGPDMQHALDLALEGIRAPLTPQQLASSPTYGIRAEAMARRVFQRLYLDEEFLRGTFYADPSADPFVMSDIVGQLRAHVLNLDGVRTPASRRVAVEVLKKLQRYDAYGVLREARTALEVERAGLSGEALLAVEDLSARIHVAVTPYFL</sequence>
<dbReference type="AlphaFoldDB" id="H8MSI5"/>
<feature type="chain" id="PRO_5003614545" description="EcxA zinc-binding domain-containing protein" evidence="1">
    <location>
        <begin position="30"/>
        <end position="734"/>
    </location>
</feature>
<dbReference type="Pfam" id="PF16313">
    <property type="entry name" value="DUF4953"/>
    <property type="match status" value="1"/>
</dbReference>
<accession>H8MSI5</accession>
<dbReference type="Gene3D" id="3.40.390.10">
    <property type="entry name" value="Collagenase (Catalytic Domain)"/>
    <property type="match status" value="1"/>
</dbReference>
<evidence type="ECO:0000313" key="4">
    <source>
        <dbReference type="Proteomes" id="UP000007587"/>
    </source>
</evidence>
<dbReference type="PANTHER" id="PTHR38478">
    <property type="entry name" value="PEPTIDASE M1A AND M12B"/>
    <property type="match status" value="1"/>
</dbReference>
<evidence type="ECO:0000313" key="3">
    <source>
        <dbReference type="EMBL" id="AFE05484.1"/>
    </source>
</evidence>
<protein>
    <recommendedName>
        <fullName evidence="2">EcxA zinc-binding domain-containing protein</fullName>
    </recommendedName>
</protein>
<dbReference type="InterPro" id="IPR032534">
    <property type="entry name" value="EcxA_zinc-bd"/>
</dbReference>
<keyword evidence="4" id="KW-1185">Reference proteome</keyword>
<dbReference type="SUPFAM" id="SSF55486">
    <property type="entry name" value="Metalloproteases ('zincins'), catalytic domain"/>
    <property type="match status" value="1"/>
</dbReference>